<dbReference type="PROSITE" id="PS51459">
    <property type="entry name" value="FIDO"/>
    <property type="match status" value="1"/>
</dbReference>
<dbReference type="STRING" id="563040.Saut_0802"/>
<dbReference type="HOGENOM" id="CLU_047250_1_1_7"/>
<dbReference type="AlphaFoldDB" id="E0UQX0"/>
<evidence type="ECO:0000313" key="6">
    <source>
        <dbReference type="Proteomes" id="UP000007803"/>
    </source>
</evidence>
<feature type="domain" description="Fido" evidence="4">
    <location>
        <begin position="99"/>
        <end position="255"/>
    </location>
</feature>
<dbReference type="Pfam" id="PF13784">
    <property type="entry name" value="Fic_N"/>
    <property type="match status" value="1"/>
</dbReference>
<evidence type="ECO:0000256" key="1">
    <source>
        <dbReference type="PIRSR" id="PIRSR038925-1"/>
    </source>
</evidence>
<dbReference type="InterPro" id="IPR048770">
    <property type="entry name" value="SoFic-like_C"/>
</dbReference>
<dbReference type="Pfam" id="PF02661">
    <property type="entry name" value="Fic"/>
    <property type="match status" value="1"/>
</dbReference>
<dbReference type="Proteomes" id="UP000007803">
    <property type="component" value="Chromosome"/>
</dbReference>
<keyword evidence="1" id="KW-0547">Nucleotide-binding</keyword>
<dbReference type="Pfam" id="PF21248">
    <property type="entry name" value="SoFic-like_C"/>
    <property type="match status" value="1"/>
</dbReference>
<dbReference type="PANTHER" id="PTHR13504">
    <property type="entry name" value="FIDO DOMAIN-CONTAINING PROTEIN DDB_G0283145"/>
    <property type="match status" value="1"/>
</dbReference>
<reference evidence="6" key="1">
    <citation type="journal article" date="2010" name="Stand. Genomic Sci.">
        <title>Complete genome sequence of Sulfurimonas autotrophica type strain (OK10).</title>
        <authorList>
            <person name="Sikorski J."/>
            <person name="Munk C."/>
            <person name="Lapidus A."/>
            <person name="Djao O."/>
            <person name="Lucas S."/>
            <person name="Glavina Del Rio T."/>
            <person name="Nolan M."/>
            <person name="Tice H."/>
            <person name="Han C."/>
            <person name="Cheng J."/>
            <person name="Tapia R."/>
            <person name="Goodwin L."/>
            <person name="Pitluck S."/>
            <person name="Liolios K."/>
            <person name="Ivanova N."/>
            <person name="Mavromatis K."/>
            <person name="Mikhailova N."/>
            <person name="Pati A."/>
            <person name="Sims D."/>
            <person name="Meincke L."/>
            <person name="Brettin T."/>
            <person name="Detter J."/>
            <person name="Chen A."/>
            <person name="Palaniappan K."/>
            <person name="Land M."/>
            <person name="Hauser L."/>
            <person name="Chang Y."/>
            <person name="Jeffries C."/>
            <person name="Rohde M."/>
            <person name="Lang E."/>
            <person name="Spring S."/>
            <person name="Goker M."/>
            <person name="Woyke T."/>
            <person name="Bristow J."/>
            <person name="Eisen J."/>
            <person name="Markowitz V."/>
            <person name="Hugenholtz P."/>
            <person name="Kyrpides N."/>
            <person name="Klenk H."/>
        </authorList>
    </citation>
    <scope>NUCLEOTIDE SEQUENCE [LARGE SCALE GENOMIC DNA]</scope>
    <source>
        <strain evidence="6">ATCC BAA-671 / DSM 16294 / JCM 11897 / OK10</strain>
    </source>
</reference>
<dbReference type="PIRSF" id="PIRSF038925">
    <property type="entry name" value="AMP-prot_trans"/>
    <property type="match status" value="1"/>
</dbReference>
<accession>E0UQX0</accession>
<feature type="binding site" evidence="1">
    <location>
        <begin position="196"/>
        <end position="202"/>
    </location>
    <ligand>
        <name>ATP</name>
        <dbReference type="ChEBI" id="CHEBI:30616"/>
    </ligand>
</feature>
<keyword evidence="1" id="KW-0067">ATP-binding</keyword>
<dbReference type="InterPro" id="IPR036597">
    <property type="entry name" value="Fido-like_dom_sf"/>
</dbReference>
<dbReference type="InterPro" id="IPR025758">
    <property type="entry name" value="Fic/DOC_N"/>
</dbReference>
<evidence type="ECO:0000256" key="3">
    <source>
        <dbReference type="PIRSR" id="PIRSR640198-2"/>
    </source>
</evidence>
<feature type="binding site" evidence="1">
    <location>
        <position position="191"/>
    </location>
    <ligand>
        <name>ATP</name>
        <dbReference type="ChEBI" id="CHEBI:30616"/>
    </ligand>
</feature>
<dbReference type="Gene3D" id="1.10.3290.10">
    <property type="entry name" value="Fido-like domain"/>
    <property type="match status" value="1"/>
</dbReference>
<feature type="active site" evidence="2">
    <location>
        <position position="191"/>
    </location>
</feature>
<proteinExistence type="predicted"/>
<feature type="binding site" evidence="3">
    <location>
        <begin position="195"/>
        <end position="202"/>
    </location>
    <ligand>
        <name>ATP</name>
        <dbReference type="ChEBI" id="CHEBI:30616"/>
    </ligand>
</feature>
<dbReference type="KEGG" id="sua:Saut_0802"/>
<name>E0UQX0_SULAO</name>
<dbReference type="eggNOG" id="COG3177">
    <property type="taxonomic scope" value="Bacteria"/>
</dbReference>
<dbReference type="OrthoDB" id="9813719at2"/>
<dbReference type="PANTHER" id="PTHR13504:SF35">
    <property type="entry name" value="PROTEIN ADENYLYLTRANSFERASE SOFIC"/>
    <property type="match status" value="1"/>
</dbReference>
<organism evidence="5 6">
    <name type="scientific">Sulfurimonas autotrophica (strain ATCC BAA-671 / DSM 16294 / JCM 11897 / OK10)</name>
    <dbReference type="NCBI Taxonomy" id="563040"/>
    <lineage>
        <taxon>Bacteria</taxon>
        <taxon>Pseudomonadati</taxon>
        <taxon>Campylobacterota</taxon>
        <taxon>Epsilonproteobacteria</taxon>
        <taxon>Campylobacterales</taxon>
        <taxon>Sulfurimonadaceae</taxon>
        <taxon>Sulfurimonas</taxon>
    </lineage>
</organism>
<feature type="binding site" evidence="1">
    <location>
        <position position="65"/>
    </location>
    <ligand>
        <name>ATP</name>
        <dbReference type="ChEBI" id="CHEBI:30616"/>
    </ligand>
</feature>
<dbReference type="EMBL" id="CP002205">
    <property type="protein sequence ID" value="ADN08851.1"/>
    <property type="molecule type" value="Genomic_DNA"/>
</dbReference>
<evidence type="ECO:0000259" key="4">
    <source>
        <dbReference type="PROSITE" id="PS51459"/>
    </source>
</evidence>
<evidence type="ECO:0000256" key="2">
    <source>
        <dbReference type="PIRSR" id="PIRSR640198-1"/>
    </source>
</evidence>
<protein>
    <submittedName>
        <fullName evidence="5">Filamentation induced by cAMP protein Fic</fullName>
    </submittedName>
</protein>
<dbReference type="InterPro" id="IPR003812">
    <property type="entry name" value="Fido"/>
</dbReference>
<feature type="binding site" evidence="3">
    <location>
        <begin position="233"/>
        <end position="234"/>
    </location>
    <ligand>
        <name>ATP</name>
        <dbReference type="ChEBI" id="CHEBI:30616"/>
    </ligand>
</feature>
<dbReference type="InterPro" id="IPR040198">
    <property type="entry name" value="Fido_containing"/>
</dbReference>
<evidence type="ECO:0000313" key="5">
    <source>
        <dbReference type="EMBL" id="ADN08851.1"/>
    </source>
</evidence>
<dbReference type="InterPro" id="IPR026287">
    <property type="entry name" value="SoFic-like"/>
</dbReference>
<gene>
    <name evidence="5" type="ordered locus">Saut_0802</name>
</gene>
<feature type="binding site" evidence="1">
    <location>
        <position position="233"/>
    </location>
    <ligand>
        <name>ATP</name>
        <dbReference type="ChEBI" id="CHEBI:30616"/>
    </ligand>
</feature>
<dbReference type="SUPFAM" id="SSF140931">
    <property type="entry name" value="Fic-like"/>
    <property type="match status" value="1"/>
</dbReference>
<sequence length="357" mass="41231">MSMKSYKLQTLPLPIDIETPKVLKKAISANRALAKLNGVAQIIPNSQILINSLVLREAKDSSEIENIITTHDELFRAGLDINSVTNETKEVEHYRQALLKGYALVQEHKLLLKRDIIAIQQELEQNDAGVRRQAGTVLRNMATGDVVFEPPQEYAVIEKLLDNLENYINEPNEIDPLVNMAIIHYQFESIHPFYDGNGRIGRIINILYLVLKDLLELPILYLSSYIIQNKADYYRLLQEVRTKENWEEWILYILNGVEQTSLDTIELINNIYELMNKTKSTIKEKLPKIYSKDLVEILFVHPYTKIEFLVDGLGITRKTASKYLNELEQIGILKNIQIKNSKFFINEELFDMLKKGI</sequence>
<keyword evidence="6" id="KW-1185">Reference proteome</keyword>
<dbReference type="GO" id="GO:0005524">
    <property type="term" value="F:ATP binding"/>
    <property type="evidence" value="ECO:0007669"/>
    <property type="project" value="UniProtKB-KW"/>
</dbReference>